<dbReference type="InterPro" id="IPR009100">
    <property type="entry name" value="AcylCoA_DH/oxidase_NM_dom_sf"/>
</dbReference>
<feature type="domain" description="Acyl-CoA dehydrogenase/oxidase C-terminal" evidence="24">
    <location>
        <begin position="500"/>
        <end position="652"/>
    </location>
</feature>
<evidence type="ECO:0000256" key="19">
    <source>
        <dbReference type="ARBA" id="ARBA00023306"/>
    </source>
</evidence>
<dbReference type="GO" id="GO:0008608">
    <property type="term" value="P:attachment of spindle microtubules to kinetochore"/>
    <property type="evidence" value="ECO:0007669"/>
    <property type="project" value="InterPro"/>
</dbReference>
<keyword evidence="15" id="KW-0995">Kinetochore</keyword>
<evidence type="ECO:0000313" key="27">
    <source>
        <dbReference type="Proteomes" id="UP000800200"/>
    </source>
</evidence>
<keyword evidence="11" id="KW-0493">Microtubule</keyword>
<evidence type="ECO:0000256" key="14">
    <source>
        <dbReference type="ARBA" id="ARBA00022829"/>
    </source>
</evidence>
<feature type="compositionally biased region" description="Pro residues" evidence="23">
    <location>
        <begin position="59"/>
        <end position="68"/>
    </location>
</feature>
<dbReference type="PANTHER" id="PTHR43884:SF12">
    <property type="entry name" value="ISOVALERYL-COA DEHYDROGENASE, MITOCHONDRIAL-RELATED"/>
    <property type="match status" value="1"/>
</dbReference>
<dbReference type="InterPro" id="IPR013966">
    <property type="entry name" value="Spc34"/>
</dbReference>
<evidence type="ECO:0000256" key="2">
    <source>
        <dbReference type="ARBA" id="ARBA00004123"/>
    </source>
</evidence>
<evidence type="ECO:0000256" key="1">
    <source>
        <dbReference type="ARBA" id="ARBA00001974"/>
    </source>
</evidence>
<comment type="similarity">
    <text evidence="5">Belongs to the DASH complex SPC34 family.</text>
</comment>
<feature type="compositionally biased region" description="Polar residues" evidence="23">
    <location>
        <begin position="72"/>
        <end position="82"/>
    </location>
</feature>
<keyword evidence="13" id="KW-0274">FAD</keyword>
<evidence type="ECO:0000256" key="8">
    <source>
        <dbReference type="ARBA" id="ARBA00022490"/>
    </source>
</evidence>
<dbReference type="PANTHER" id="PTHR43884">
    <property type="entry name" value="ACYL-COA DEHYDROGENASE"/>
    <property type="match status" value="1"/>
</dbReference>
<keyword evidence="27" id="KW-1185">Reference proteome</keyword>
<keyword evidence="12" id="KW-0498">Mitosis</keyword>
<evidence type="ECO:0000256" key="4">
    <source>
        <dbReference type="ARBA" id="ARBA00004629"/>
    </source>
</evidence>
<reference evidence="26" key="1">
    <citation type="journal article" date="2020" name="Stud. Mycol.">
        <title>101 Dothideomycetes genomes: a test case for predicting lifestyles and emergence of pathogens.</title>
        <authorList>
            <person name="Haridas S."/>
            <person name="Albert R."/>
            <person name="Binder M."/>
            <person name="Bloem J."/>
            <person name="Labutti K."/>
            <person name="Salamov A."/>
            <person name="Andreopoulos B."/>
            <person name="Baker S."/>
            <person name="Barry K."/>
            <person name="Bills G."/>
            <person name="Bluhm B."/>
            <person name="Cannon C."/>
            <person name="Castanera R."/>
            <person name="Culley D."/>
            <person name="Daum C."/>
            <person name="Ezra D."/>
            <person name="Gonzalez J."/>
            <person name="Henrissat B."/>
            <person name="Kuo A."/>
            <person name="Liang C."/>
            <person name="Lipzen A."/>
            <person name="Lutzoni F."/>
            <person name="Magnuson J."/>
            <person name="Mondo S."/>
            <person name="Nolan M."/>
            <person name="Ohm R."/>
            <person name="Pangilinan J."/>
            <person name="Park H.-J."/>
            <person name="Ramirez L."/>
            <person name="Alfaro M."/>
            <person name="Sun H."/>
            <person name="Tritt A."/>
            <person name="Yoshinaga Y."/>
            <person name="Zwiers L.-H."/>
            <person name="Turgeon B."/>
            <person name="Goodwin S."/>
            <person name="Spatafora J."/>
            <person name="Crous P."/>
            <person name="Grigoriev I."/>
        </authorList>
    </citation>
    <scope>NUCLEOTIDE SEQUENCE</scope>
    <source>
        <strain evidence="26">CBS 207.26</strain>
    </source>
</reference>
<sequence length="667" mass="72408">MSIMTLLDAHLEQISLCATSIAELPFPPPKIFTNALLQPHDITTLIRDTEIHERALFSVPPPPPPPKAQDPAASSNRRNTTFNVNGGGSNIVGGGANAVRAPKRNTAVAAVLGTELVEKIRKGGGGGAGTGVGYRTFDGNNRNEVDVDALLEGAEKLLGVYPIPGTREKIAAMRQRHRRLEASIEHYEYRIAEQVAQLNRMNRSRDVMDDEPDEVEPEAEAPALTEDDVRREEEEVRQLEQKKRGLEDRTALRNGARAFAHHVLAEAPKVYSQQADQRSRFQSTRPIYRKAVEGGLIKGQIPTPLGGSSNNLIDAAIVVEEFYAVEPSAALTILGTGLGLTPLILAGSPEQHERFLKPFLSGEGEPLAAFVHSEPEGTANWLERGAPGLQTTAVKEGNEWVVNGEKLWTTNSSGWDNRGADLQCVVCRQSPPNTPQDPTSDPTSHILILIITRENITNNDPSAYTILSEPELAGHKSAIGPHSRFTDFRVPEANLLASPGKGAAIVEQTFGSSAALVGAMSVGIMRATFEAALAFCKSNTRGGTVPILERQGVADKLIDIKMKVEAARALTWKALSVIEKGLGVWESRLEIALEAKIWCSDQAPKAVVDAMGIVGMKSYAQDMPFSRLLEDAVCLPLFDGGNIGVRRRQIERIFKQEGYEPWAATYS</sequence>
<keyword evidence="17" id="KW-0206">Cytoskeleton</keyword>
<keyword evidence="20" id="KW-0137">Centromere</keyword>
<evidence type="ECO:0000256" key="10">
    <source>
        <dbReference type="ARBA" id="ARBA00022630"/>
    </source>
</evidence>
<keyword evidence="16" id="KW-0175">Coiled coil</keyword>
<evidence type="ECO:0000256" key="11">
    <source>
        <dbReference type="ARBA" id="ARBA00022701"/>
    </source>
</evidence>
<dbReference type="SUPFAM" id="SSF56645">
    <property type="entry name" value="Acyl-CoA dehydrogenase NM domain-like"/>
    <property type="match status" value="1"/>
</dbReference>
<comment type="similarity">
    <text evidence="6">Belongs to the acyl-CoA dehydrogenase family.</text>
</comment>
<dbReference type="AlphaFoldDB" id="A0A6A6ET11"/>
<name>A0A6A6ET11_9PEZI</name>
<feature type="domain" description="Acyl-CoA dehydrogenase/oxidase N-terminal" evidence="25">
    <location>
        <begin position="247"/>
        <end position="363"/>
    </location>
</feature>
<gene>
    <name evidence="26" type="ORF">K469DRAFT_649049</name>
</gene>
<evidence type="ECO:0000256" key="22">
    <source>
        <dbReference type="ARBA" id="ARBA00044346"/>
    </source>
</evidence>
<keyword evidence="19" id="KW-0131">Cell cycle</keyword>
<dbReference type="EMBL" id="ML994610">
    <property type="protein sequence ID" value="KAF2195287.1"/>
    <property type="molecule type" value="Genomic_DNA"/>
</dbReference>
<dbReference type="InterPro" id="IPR036250">
    <property type="entry name" value="AcylCo_DH-like_C"/>
</dbReference>
<dbReference type="CDD" id="cd00567">
    <property type="entry name" value="ACAD"/>
    <property type="match status" value="1"/>
</dbReference>
<evidence type="ECO:0000256" key="13">
    <source>
        <dbReference type="ARBA" id="ARBA00022827"/>
    </source>
</evidence>
<evidence type="ECO:0000313" key="26">
    <source>
        <dbReference type="EMBL" id="KAF2195287.1"/>
    </source>
</evidence>
<protein>
    <recommendedName>
        <fullName evidence="21">DASH complex subunit SPC34</fullName>
    </recommendedName>
    <alternativeName>
        <fullName evidence="22">Outer kinetochore protein SPC34</fullName>
    </alternativeName>
</protein>
<comment type="subcellular location">
    <subcellularLocation>
        <location evidence="4">Chromosome</location>
        <location evidence="4">Centromere</location>
        <location evidence="4">Kinetochore</location>
    </subcellularLocation>
    <subcellularLocation>
        <location evidence="3">Cytoplasm</location>
        <location evidence="3">Cytoskeleton</location>
        <location evidence="3">Spindle</location>
    </subcellularLocation>
    <subcellularLocation>
        <location evidence="2">Nucleus</location>
    </subcellularLocation>
</comment>
<keyword evidence="14" id="KW-0159">Chromosome partition</keyword>
<dbReference type="GO" id="GO:0042729">
    <property type="term" value="C:DASH complex"/>
    <property type="evidence" value="ECO:0007669"/>
    <property type="project" value="InterPro"/>
</dbReference>
<evidence type="ECO:0000256" key="9">
    <source>
        <dbReference type="ARBA" id="ARBA00022618"/>
    </source>
</evidence>
<dbReference type="GO" id="GO:0005876">
    <property type="term" value="C:spindle microtubule"/>
    <property type="evidence" value="ECO:0007669"/>
    <property type="project" value="InterPro"/>
</dbReference>
<dbReference type="Gene3D" id="1.20.140.10">
    <property type="entry name" value="Butyryl-CoA Dehydrogenase, subunit A, domain 3"/>
    <property type="match status" value="1"/>
</dbReference>
<evidence type="ECO:0000256" key="23">
    <source>
        <dbReference type="SAM" id="MobiDB-lite"/>
    </source>
</evidence>
<dbReference type="SUPFAM" id="SSF47203">
    <property type="entry name" value="Acyl-CoA dehydrogenase C-terminal domain-like"/>
    <property type="match status" value="1"/>
</dbReference>
<keyword evidence="10" id="KW-0285">Flavoprotein</keyword>
<evidence type="ECO:0000256" key="16">
    <source>
        <dbReference type="ARBA" id="ARBA00023054"/>
    </source>
</evidence>
<keyword evidence="8" id="KW-0963">Cytoplasm</keyword>
<dbReference type="InterPro" id="IPR013786">
    <property type="entry name" value="AcylCoA_DH/ox_N"/>
</dbReference>
<evidence type="ECO:0000256" key="18">
    <source>
        <dbReference type="ARBA" id="ARBA00023242"/>
    </source>
</evidence>
<evidence type="ECO:0000256" key="5">
    <source>
        <dbReference type="ARBA" id="ARBA00008491"/>
    </source>
</evidence>
<dbReference type="GO" id="GO:0050660">
    <property type="term" value="F:flavin adenine dinucleotide binding"/>
    <property type="evidence" value="ECO:0007669"/>
    <property type="project" value="InterPro"/>
</dbReference>
<keyword evidence="18" id="KW-0539">Nucleus</keyword>
<feature type="compositionally biased region" description="Acidic residues" evidence="23">
    <location>
        <begin position="208"/>
        <end position="219"/>
    </location>
</feature>
<dbReference type="InterPro" id="IPR009075">
    <property type="entry name" value="AcylCo_DH/oxidase_C"/>
</dbReference>
<dbReference type="Gene3D" id="2.40.110.10">
    <property type="entry name" value="Butyryl-CoA Dehydrogenase, subunit A, domain 2"/>
    <property type="match status" value="1"/>
</dbReference>
<organism evidence="26 27">
    <name type="scientific">Zopfia rhizophila CBS 207.26</name>
    <dbReference type="NCBI Taxonomy" id="1314779"/>
    <lineage>
        <taxon>Eukaryota</taxon>
        <taxon>Fungi</taxon>
        <taxon>Dikarya</taxon>
        <taxon>Ascomycota</taxon>
        <taxon>Pezizomycotina</taxon>
        <taxon>Dothideomycetes</taxon>
        <taxon>Dothideomycetes incertae sedis</taxon>
        <taxon>Zopfiaceae</taxon>
        <taxon>Zopfia</taxon>
    </lineage>
</organism>
<evidence type="ECO:0000259" key="25">
    <source>
        <dbReference type="Pfam" id="PF02771"/>
    </source>
</evidence>
<dbReference type="GO" id="GO:0033539">
    <property type="term" value="P:fatty acid beta-oxidation using acyl-CoA dehydrogenase"/>
    <property type="evidence" value="ECO:0007669"/>
    <property type="project" value="TreeGrafter"/>
</dbReference>
<dbReference type="Pfam" id="PF08657">
    <property type="entry name" value="DASH_Spc34"/>
    <property type="match status" value="2"/>
</dbReference>
<dbReference type="Pfam" id="PF00441">
    <property type="entry name" value="Acyl-CoA_dh_1"/>
    <property type="match status" value="1"/>
</dbReference>
<evidence type="ECO:0000256" key="3">
    <source>
        <dbReference type="ARBA" id="ARBA00004186"/>
    </source>
</evidence>
<accession>A0A6A6ET11</accession>
<dbReference type="InterPro" id="IPR037069">
    <property type="entry name" value="AcylCoA_DH/ox_N_sf"/>
</dbReference>
<evidence type="ECO:0000259" key="24">
    <source>
        <dbReference type="Pfam" id="PF00441"/>
    </source>
</evidence>
<dbReference type="GO" id="GO:0046359">
    <property type="term" value="P:butyrate catabolic process"/>
    <property type="evidence" value="ECO:0007669"/>
    <property type="project" value="TreeGrafter"/>
</dbReference>
<dbReference type="OrthoDB" id="10016597at2759"/>
<dbReference type="InterPro" id="IPR046373">
    <property type="entry name" value="Acyl-CoA_Oxase/DH_mid-dom_sf"/>
</dbReference>
<evidence type="ECO:0000256" key="21">
    <source>
        <dbReference type="ARBA" id="ARBA00044112"/>
    </source>
</evidence>
<feature type="region of interest" description="Disordered" evidence="23">
    <location>
        <begin position="56"/>
        <end position="89"/>
    </location>
</feature>
<keyword evidence="7" id="KW-0158">Chromosome</keyword>
<evidence type="ECO:0000256" key="12">
    <source>
        <dbReference type="ARBA" id="ARBA00022776"/>
    </source>
</evidence>
<dbReference type="GO" id="GO:0051301">
    <property type="term" value="P:cell division"/>
    <property type="evidence" value="ECO:0007669"/>
    <property type="project" value="UniProtKB-KW"/>
</dbReference>
<evidence type="ECO:0000256" key="20">
    <source>
        <dbReference type="ARBA" id="ARBA00023328"/>
    </source>
</evidence>
<feature type="region of interest" description="Disordered" evidence="23">
    <location>
        <begin position="206"/>
        <end position="232"/>
    </location>
</feature>
<proteinExistence type="inferred from homology"/>
<keyword evidence="9" id="KW-0132">Cell division</keyword>
<evidence type="ECO:0000256" key="6">
    <source>
        <dbReference type="ARBA" id="ARBA00009347"/>
    </source>
</evidence>
<evidence type="ECO:0000256" key="17">
    <source>
        <dbReference type="ARBA" id="ARBA00023212"/>
    </source>
</evidence>
<evidence type="ECO:0000256" key="15">
    <source>
        <dbReference type="ARBA" id="ARBA00022838"/>
    </source>
</evidence>
<dbReference type="Pfam" id="PF02771">
    <property type="entry name" value="Acyl-CoA_dh_N"/>
    <property type="match status" value="1"/>
</dbReference>
<dbReference type="GO" id="GO:0003995">
    <property type="term" value="F:acyl-CoA dehydrogenase activity"/>
    <property type="evidence" value="ECO:0007669"/>
    <property type="project" value="TreeGrafter"/>
</dbReference>
<dbReference type="Gene3D" id="1.10.540.10">
    <property type="entry name" value="Acyl-CoA dehydrogenase/oxidase, N-terminal domain"/>
    <property type="match status" value="1"/>
</dbReference>
<dbReference type="Proteomes" id="UP000800200">
    <property type="component" value="Unassembled WGS sequence"/>
</dbReference>
<evidence type="ECO:0000256" key="7">
    <source>
        <dbReference type="ARBA" id="ARBA00022454"/>
    </source>
</evidence>
<comment type="cofactor">
    <cofactor evidence="1">
        <name>FAD</name>
        <dbReference type="ChEBI" id="CHEBI:57692"/>
    </cofactor>
</comment>